<evidence type="ECO:0000256" key="5">
    <source>
        <dbReference type="ARBA" id="ARBA00022777"/>
    </source>
</evidence>
<dbReference type="GO" id="GO:0008972">
    <property type="term" value="F:phosphomethylpyrimidine kinase activity"/>
    <property type="evidence" value="ECO:0007669"/>
    <property type="project" value="InterPro"/>
</dbReference>
<feature type="domain" description="Pyridoxamine kinase/Phosphomethylpyrimidine kinase" evidence="7">
    <location>
        <begin position="21"/>
        <end position="278"/>
    </location>
</feature>
<evidence type="ECO:0000256" key="1">
    <source>
        <dbReference type="ARBA" id="ARBA00004948"/>
    </source>
</evidence>
<dbReference type="GO" id="GO:0005524">
    <property type="term" value="F:ATP binding"/>
    <property type="evidence" value="ECO:0007669"/>
    <property type="project" value="UniProtKB-KW"/>
</dbReference>
<dbReference type="InterPro" id="IPR013749">
    <property type="entry name" value="PM/HMP-P_kinase-1"/>
</dbReference>
<dbReference type="Gene3D" id="3.40.1190.20">
    <property type="match status" value="1"/>
</dbReference>
<dbReference type="OrthoDB" id="9810880at2"/>
<comment type="pathway">
    <text evidence="1">Cofactor biosynthesis; thiamine diphosphate biosynthesis.</text>
</comment>
<keyword evidence="4" id="KW-0547">Nucleotide-binding</keyword>
<dbReference type="EC" id="2.7.1.49" evidence="2"/>
<dbReference type="FunFam" id="3.40.1190.20:FF:000003">
    <property type="entry name" value="Phosphomethylpyrimidine kinase ThiD"/>
    <property type="match status" value="1"/>
</dbReference>
<dbReference type="InterPro" id="IPR029056">
    <property type="entry name" value="Ribokinase-like"/>
</dbReference>
<dbReference type="STRING" id="356660.SAMN05444336_101190"/>
<accession>A0A1H2R1G8</accession>
<keyword evidence="6" id="KW-0067">ATP-binding</keyword>
<evidence type="ECO:0000256" key="2">
    <source>
        <dbReference type="ARBA" id="ARBA00012135"/>
    </source>
</evidence>
<proteinExistence type="predicted"/>
<name>A0A1H2R1G8_9RHOB</name>
<reference evidence="8 9" key="1">
    <citation type="submission" date="2016-10" db="EMBL/GenBank/DDBJ databases">
        <authorList>
            <person name="de Groot N.N."/>
        </authorList>
    </citation>
    <scope>NUCLEOTIDE SEQUENCE [LARGE SCALE GENOMIC DNA]</scope>
    <source>
        <strain evidence="8 9">DSM 17890</strain>
    </source>
</reference>
<evidence type="ECO:0000256" key="4">
    <source>
        <dbReference type="ARBA" id="ARBA00022741"/>
    </source>
</evidence>
<dbReference type="GO" id="GO:0009229">
    <property type="term" value="P:thiamine diphosphate biosynthetic process"/>
    <property type="evidence" value="ECO:0007669"/>
    <property type="project" value="UniProtKB-UniPathway"/>
</dbReference>
<dbReference type="SUPFAM" id="SSF53613">
    <property type="entry name" value="Ribokinase-like"/>
    <property type="match status" value="1"/>
</dbReference>
<dbReference type="NCBIfam" id="TIGR00097">
    <property type="entry name" value="HMP-P_kinase"/>
    <property type="match status" value="1"/>
</dbReference>
<evidence type="ECO:0000313" key="8">
    <source>
        <dbReference type="EMBL" id="SDW12519.1"/>
    </source>
</evidence>
<evidence type="ECO:0000313" key="9">
    <source>
        <dbReference type="Proteomes" id="UP000199118"/>
    </source>
</evidence>
<dbReference type="RefSeq" id="WP_092679271.1">
    <property type="nucleotide sequence ID" value="NZ_FNMZ01000001.1"/>
</dbReference>
<dbReference type="GO" id="GO:0005829">
    <property type="term" value="C:cytosol"/>
    <property type="evidence" value="ECO:0007669"/>
    <property type="project" value="TreeGrafter"/>
</dbReference>
<dbReference type="AlphaFoldDB" id="A0A1H2R1G8"/>
<evidence type="ECO:0000256" key="6">
    <source>
        <dbReference type="ARBA" id="ARBA00022840"/>
    </source>
</evidence>
<dbReference type="Proteomes" id="UP000199118">
    <property type="component" value="Unassembled WGS sequence"/>
</dbReference>
<dbReference type="GO" id="GO:0008902">
    <property type="term" value="F:hydroxymethylpyrimidine kinase activity"/>
    <property type="evidence" value="ECO:0007669"/>
    <property type="project" value="UniProtKB-EC"/>
</dbReference>
<dbReference type="EMBL" id="FNMZ01000001">
    <property type="protein sequence ID" value="SDW12519.1"/>
    <property type="molecule type" value="Genomic_DNA"/>
</dbReference>
<evidence type="ECO:0000256" key="3">
    <source>
        <dbReference type="ARBA" id="ARBA00022679"/>
    </source>
</evidence>
<dbReference type="Pfam" id="PF08543">
    <property type="entry name" value="Phos_pyr_kin"/>
    <property type="match status" value="1"/>
</dbReference>
<evidence type="ECO:0000259" key="7">
    <source>
        <dbReference type="Pfam" id="PF08543"/>
    </source>
</evidence>
<sequence length="284" mass="28583">MKPDRTGAARIPNILAIAGSDPSGGAGIQADIKAISANGGYAMAALTALTAQNTRGVSGVHGVPPDFVAAQIAAVRGDIRVDAVKIGMIASAEIAEAVADALAGLAAPVTLDPVMVAKGGDRLLADEALDALRARLAPLATVLTPNLPEAAALLDRGPIETRDQMEDAAAALRALGPRAVLLKGGHLGGETSPDLLLHEAGATWFERPRHPTRNTHGTGCTLSSALAAAQGRAAMDAEGTMPDAPALEAAAREAGDYVAGAIAAADRLDVGGGHGPLHHFFRLG</sequence>
<dbReference type="InterPro" id="IPR004399">
    <property type="entry name" value="HMP/HMP-P_kinase_dom"/>
</dbReference>
<keyword evidence="9" id="KW-1185">Reference proteome</keyword>
<keyword evidence="3" id="KW-0808">Transferase</keyword>
<dbReference type="CDD" id="cd01169">
    <property type="entry name" value="HMPP_kinase"/>
    <property type="match status" value="1"/>
</dbReference>
<dbReference type="UniPathway" id="UPA00060">
    <property type="reaction ID" value="UER00138"/>
</dbReference>
<dbReference type="PANTHER" id="PTHR20858:SF17">
    <property type="entry name" value="HYDROXYMETHYLPYRIMIDINE_PHOSPHOMETHYLPYRIMIDINE KINASE THI20-RELATED"/>
    <property type="match status" value="1"/>
</dbReference>
<protein>
    <recommendedName>
        <fullName evidence="2">hydroxymethylpyrimidine kinase</fullName>
        <ecNumber evidence="2">2.7.1.49</ecNumber>
    </recommendedName>
</protein>
<dbReference type="GO" id="GO:0009228">
    <property type="term" value="P:thiamine biosynthetic process"/>
    <property type="evidence" value="ECO:0007669"/>
    <property type="project" value="InterPro"/>
</dbReference>
<gene>
    <name evidence="8" type="ORF">SAMN05444336_101190</name>
</gene>
<dbReference type="PANTHER" id="PTHR20858">
    <property type="entry name" value="PHOSPHOMETHYLPYRIMIDINE KINASE"/>
    <property type="match status" value="1"/>
</dbReference>
<organism evidence="8 9">
    <name type="scientific">Albimonas donghaensis</name>
    <dbReference type="NCBI Taxonomy" id="356660"/>
    <lineage>
        <taxon>Bacteria</taxon>
        <taxon>Pseudomonadati</taxon>
        <taxon>Pseudomonadota</taxon>
        <taxon>Alphaproteobacteria</taxon>
        <taxon>Rhodobacterales</taxon>
        <taxon>Paracoccaceae</taxon>
        <taxon>Albimonas</taxon>
    </lineage>
</organism>
<keyword evidence="5 8" id="KW-0418">Kinase</keyword>